<evidence type="ECO:0000259" key="4">
    <source>
        <dbReference type="Pfam" id="PF13472"/>
    </source>
</evidence>
<dbReference type="SUPFAM" id="SSF52266">
    <property type="entry name" value="SGNH hydrolase"/>
    <property type="match status" value="2"/>
</dbReference>
<keyword evidence="2" id="KW-0378">Hydrolase</keyword>
<comment type="similarity">
    <text evidence="1">Belongs to the 'GDSL' lipolytic enzyme family.</text>
</comment>
<accession>A0AAV3U8I6</accession>
<organism evidence="5 6">
    <name type="scientific">Halioxenophilus aromaticivorans</name>
    <dbReference type="NCBI Taxonomy" id="1306992"/>
    <lineage>
        <taxon>Bacteria</taxon>
        <taxon>Pseudomonadati</taxon>
        <taxon>Pseudomonadota</taxon>
        <taxon>Gammaproteobacteria</taxon>
        <taxon>Alteromonadales</taxon>
        <taxon>Alteromonadaceae</taxon>
        <taxon>Halioxenophilus</taxon>
    </lineage>
</organism>
<dbReference type="PANTHER" id="PTHR43695:SF1">
    <property type="entry name" value="RHAMNOGALACTURONAN ACETYLESTERASE"/>
    <property type="match status" value="1"/>
</dbReference>
<evidence type="ECO:0000256" key="3">
    <source>
        <dbReference type="SAM" id="SignalP"/>
    </source>
</evidence>
<keyword evidence="3" id="KW-0732">Signal</keyword>
<name>A0AAV3U8I6_9ALTE</name>
<gene>
    <name evidence="5" type="ORF">GCM10025791_41040</name>
</gene>
<keyword evidence="6" id="KW-1185">Reference proteome</keyword>
<dbReference type="Pfam" id="PF13472">
    <property type="entry name" value="Lipase_GDSL_2"/>
    <property type="match status" value="2"/>
</dbReference>
<dbReference type="RefSeq" id="WP_345426787.1">
    <property type="nucleotide sequence ID" value="NZ_AP031496.1"/>
</dbReference>
<dbReference type="GO" id="GO:0016788">
    <property type="term" value="F:hydrolase activity, acting on ester bonds"/>
    <property type="evidence" value="ECO:0007669"/>
    <property type="project" value="UniProtKB-ARBA"/>
</dbReference>
<dbReference type="EMBL" id="BAABLX010000073">
    <property type="protein sequence ID" value="GAA4956536.1"/>
    <property type="molecule type" value="Genomic_DNA"/>
</dbReference>
<sequence length="512" mass="56605">MKTQLLFALFTVLSMVATSQAEDSTDGKVPVILFIAGDSTAASYDNKEQQGWGGVLQEYFEVNKVRIDNRARGGRSSRTFMTEGHWQKLITDVNAGDIVVIQFGHNDASPVNDSTRARGSLPGLGEESRQIDNMLTGEPEVVYTFGHYIQKMIDEVKQKQARPILISLTVRNLWQNNRIERGSGEYGAWLHSLAATNGIDYIDLTNEAADIFEHLGKELTDTIYEKDYAHFNETGAHIHARTIVNWVKGLRPTLPSDSYSALGQDVASNHWAFLRLPVIQDKQKPTLFLVGDSTVRNGTADGSNGEWGWGSFLADYLASIPVNVVNRAIGGFSSRTYITGNHWHKSLNMMRPGDYVAIQFGHNDASPVNDTRRARGSLDGIDSQVQTVFNLLTGQQETVYSYGHYLRQYISDAKAKGVTPIVITPVPRKLWSSDSNTIQRDQSAYPDWATSVAESAGVPVVDLFGLVANQYDRLGITAVEALFADKHTHTSQSGAQLNAQIAAEQLSQYLMQ</sequence>
<dbReference type="Proteomes" id="UP001409585">
    <property type="component" value="Unassembled WGS sequence"/>
</dbReference>
<dbReference type="PANTHER" id="PTHR43695">
    <property type="entry name" value="PUTATIVE (AFU_ORTHOLOGUE AFUA_2G17250)-RELATED"/>
    <property type="match status" value="1"/>
</dbReference>
<proteinExistence type="inferred from homology"/>
<dbReference type="Gene3D" id="3.40.50.1110">
    <property type="entry name" value="SGNH hydrolase"/>
    <property type="match status" value="2"/>
</dbReference>
<dbReference type="AlphaFoldDB" id="A0AAV3U8I6"/>
<feature type="signal peptide" evidence="3">
    <location>
        <begin position="1"/>
        <end position="21"/>
    </location>
</feature>
<evidence type="ECO:0000313" key="5">
    <source>
        <dbReference type="EMBL" id="GAA4956536.1"/>
    </source>
</evidence>
<evidence type="ECO:0000256" key="2">
    <source>
        <dbReference type="ARBA" id="ARBA00022801"/>
    </source>
</evidence>
<reference evidence="6" key="1">
    <citation type="journal article" date="2019" name="Int. J. Syst. Evol. Microbiol.">
        <title>The Global Catalogue of Microorganisms (GCM) 10K type strain sequencing project: providing services to taxonomists for standard genome sequencing and annotation.</title>
        <authorList>
            <consortium name="The Broad Institute Genomics Platform"/>
            <consortium name="The Broad Institute Genome Sequencing Center for Infectious Disease"/>
            <person name="Wu L."/>
            <person name="Ma J."/>
        </authorList>
    </citation>
    <scope>NUCLEOTIDE SEQUENCE [LARGE SCALE GENOMIC DNA]</scope>
    <source>
        <strain evidence="6">JCM 19134</strain>
    </source>
</reference>
<feature type="domain" description="SGNH hydrolase-type esterase" evidence="4">
    <location>
        <begin position="290"/>
        <end position="496"/>
    </location>
</feature>
<dbReference type="CDD" id="cd01821">
    <property type="entry name" value="Rhamnogalacturan_acetylesterase_like"/>
    <property type="match status" value="2"/>
</dbReference>
<dbReference type="InterPro" id="IPR036514">
    <property type="entry name" value="SGNH_hydro_sf"/>
</dbReference>
<protein>
    <submittedName>
        <fullName evidence="5">Rhamnogalacturonan acetylesterase</fullName>
    </submittedName>
</protein>
<feature type="chain" id="PRO_5043708053" evidence="3">
    <location>
        <begin position="22"/>
        <end position="512"/>
    </location>
</feature>
<dbReference type="InterPro" id="IPR037459">
    <property type="entry name" value="RhgT-like"/>
</dbReference>
<comment type="caution">
    <text evidence="5">The sequence shown here is derived from an EMBL/GenBank/DDBJ whole genome shotgun (WGS) entry which is preliminary data.</text>
</comment>
<evidence type="ECO:0000313" key="6">
    <source>
        <dbReference type="Proteomes" id="UP001409585"/>
    </source>
</evidence>
<evidence type="ECO:0000256" key="1">
    <source>
        <dbReference type="ARBA" id="ARBA00008668"/>
    </source>
</evidence>
<dbReference type="InterPro" id="IPR013830">
    <property type="entry name" value="SGNH_hydro"/>
</dbReference>
<feature type="domain" description="SGNH hydrolase-type esterase" evidence="4">
    <location>
        <begin position="37"/>
        <end position="236"/>
    </location>
</feature>